<dbReference type="OrthoDB" id="331166at2759"/>
<sequence length="181" mass="19337">MAARRVGGIGRRCFLTLHCSACSFFFQTSDAIKLILTQQHHILRKKGETRFLSGASGDAVHLESVGASNEAQGNRPSSSSSSSSSGGTRDKGVSRRVVAAAASSAASKFSLLPLADASLLLKRRGALVLRSLHGDPLVGSRRQRGEFAPQAPTAEMAKMLNKSCVPCPRCKREGRWEEGKK</sequence>
<comment type="caution">
    <text evidence="2">The sequence shown here is derived from an EMBL/GenBank/DDBJ whole genome shotgun (WGS) entry which is preliminary data.</text>
</comment>
<feature type="region of interest" description="Disordered" evidence="1">
    <location>
        <begin position="66"/>
        <end position="92"/>
    </location>
</feature>
<evidence type="ECO:0000313" key="2">
    <source>
        <dbReference type="EMBL" id="KYF43348.1"/>
    </source>
</evidence>
<name>A0A139XX37_TOXGO</name>
<evidence type="ECO:0000256" key="1">
    <source>
        <dbReference type="SAM" id="MobiDB-lite"/>
    </source>
</evidence>
<dbReference type="AlphaFoldDB" id="A0A139XX37"/>
<reference evidence="2 3" key="1">
    <citation type="journal article" date="2016" name="Nat. Commun.">
        <title>Local admixture of amplified and diversified secreted pathogenesis determinants shapes mosaic Toxoplasma gondii genomes.</title>
        <authorList>
            <person name="Lorenzi H."/>
            <person name="Khan A."/>
            <person name="Behnke M.S."/>
            <person name="Namasivayam S."/>
            <person name="Swapna L.S."/>
            <person name="Hadjithomas M."/>
            <person name="Karamycheva S."/>
            <person name="Pinney D."/>
            <person name="Brunk B.P."/>
            <person name="Ajioka J.W."/>
            <person name="Ajzenberg D."/>
            <person name="Boothroyd J.C."/>
            <person name="Boyle J.P."/>
            <person name="Darde M.L."/>
            <person name="Diaz-Miranda M.A."/>
            <person name="Dubey J.P."/>
            <person name="Fritz H.M."/>
            <person name="Gennari S.M."/>
            <person name="Gregory B.D."/>
            <person name="Kim K."/>
            <person name="Saeij J.P."/>
            <person name="Su C."/>
            <person name="White M.W."/>
            <person name="Zhu X.Q."/>
            <person name="Howe D.K."/>
            <person name="Rosenthal B.M."/>
            <person name="Grigg M.E."/>
            <person name="Parkinson J."/>
            <person name="Liu L."/>
            <person name="Kissinger J.C."/>
            <person name="Roos D.S."/>
            <person name="Sibley L.D."/>
        </authorList>
    </citation>
    <scope>NUCLEOTIDE SEQUENCE [LARGE SCALE GENOMIC DNA]</scope>
    <source>
        <strain evidence="2 3">ARI</strain>
    </source>
</reference>
<evidence type="ECO:0000313" key="3">
    <source>
        <dbReference type="Proteomes" id="UP000074247"/>
    </source>
</evidence>
<feature type="compositionally biased region" description="Polar residues" evidence="1">
    <location>
        <begin position="66"/>
        <end position="76"/>
    </location>
</feature>
<organism evidence="2 3">
    <name type="scientific">Toxoplasma gondii ARI</name>
    <dbReference type="NCBI Taxonomy" id="1074872"/>
    <lineage>
        <taxon>Eukaryota</taxon>
        <taxon>Sar</taxon>
        <taxon>Alveolata</taxon>
        <taxon>Apicomplexa</taxon>
        <taxon>Conoidasida</taxon>
        <taxon>Coccidia</taxon>
        <taxon>Eucoccidiorida</taxon>
        <taxon>Eimeriorina</taxon>
        <taxon>Sarcocystidae</taxon>
        <taxon>Toxoplasma</taxon>
    </lineage>
</organism>
<dbReference type="EMBL" id="AGQS02004708">
    <property type="protein sequence ID" value="KYF43348.1"/>
    <property type="molecule type" value="Genomic_DNA"/>
</dbReference>
<protein>
    <submittedName>
        <fullName evidence="2">Uncharacterized protein</fullName>
    </submittedName>
</protein>
<gene>
    <name evidence="2" type="ORF">TGARI_227310</name>
</gene>
<dbReference type="Proteomes" id="UP000074247">
    <property type="component" value="Unassembled WGS sequence"/>
</dbReference>
<accession>A0A139XX37</accession>
<dbReference type="VEuPathDB" id="ToxoDB:TGARI_227310"/>
<proteinExistence type="predicted"/>